<feature type="compositionally biased region" description="Polar residues" evidence="1">
    <location>
        <begin position="461"/>
        <end position="471"/>
    </location>
</feature>
<proteinExistence type="predicted"/>
<dbReference type="EMBL" id="JYDH01000305">
    <property type="protein sequence ID" value="KRY26951.1"/>
    <property type="molecule type" value="Genomic_DNA"/>
</dbReference>
<evidence type="ECO:0000313" key="2">
    <source>
        <dbReference type="EMBL" id="KRY26951.1"/>
    </source>
</evidence>
<evidence type="ECO:0008006" key="4">
    <source>
        <dbReference type="Google" id="ProtNLM"/>
    </source>
</evidence>
<dbReference type="AlphaFoldDB" id="A0A0V1AQ49"/>
<comment type="caution">
    <text evidence="2">The sequence shown here is derived from an EMBL/GenBank/DDBJ whole genome shotgun (WGS) entry which is preliminary data.</text>
</comment>
<sequence>MVKCNCDSFDSWVFHWNSTQMLWFVMVEEDEIPNLSLDANSDQENVWNSSSIAMTEAKSYAMGRAARYEKYNITNVICAPSLKCVNVADNFIRGFECGNSDEKKQLKIKINGGLSSTVECYYLHKEFRSLAIERGYRVDATYEESVEWPGSKVIDPYVNLLWRINAIVQSLMMEYTGIREQMVALFVDKSVESVLTRVAVGPPLPFIMHVPPIPEDMCKVECDAQEQILYVAKSSNSFALRRQLERFEFVARMEEIDLEKFETLAYWWQTIPIVWFILVEEDDLIRPRSNDKEGKKEYAFSGPLLTTIESRSLEMGTIASNTKFHVSSVISAPNIQCVAAANSFIKGYQRSLTFAEQELNIKIESGLSKTPIAFHLHKEFKLFAAESGYNVSETYKTFTECPQDSSSSSSESLERRIVATVENIVKNVPISVGSTVIVFVDSSLKSILKRLGLKEKGPTDKCTTSSTASAENNKEDEN</sequence>
<dbReference type="Gene3D" id="3.40.50.1240">
    <property type="entry name" value="Phosphoglycerate mutase-like"/>
    <property type="match status" value="2"/>
</dbReference>
<dbReference type="Proteomes" id="UP000054776">
    <property type="component" value="Unassembled WGS sequence"/>
</dbReference>
<dbReference type="InParanoid" id="A0A0V1AQ49"/>
<dbReference type="OrthoDB" id="5920147at2759"/>
<dbReference type="InterPro" id="IPR029033">
    <property type="entry name" value="His_PPase_superfam"/>
</dbReference>
<name>A0A0V1AQ49_TRISP</name>
<accession>A0A0V1AQ49</accession>
<evidence type="ECO:0000256" key="1">
    <source>
        <dbReference type="SAM" id="MobiDB-lite"/>
    </source>
</evidence>
<protein>
    <recommendedName>
        <fullName evidence="4">Protein UBASH3A-like protein</fullName>
    </recommendedName>
</protein>
<organism evidence="2 3">
    <name type="scientific">Trichinella spiralis</name>
    <name type="common">Trichina worm</name>
    <dbReference type="NCBI Taxonomy" id="6334"/>
    <lineage>
        <taxon>Eukaryota</taxon>
        <taxon>Metazoa</taxon>
        <taxon>Ecdysozoa</taxon>
        <taxon>Nematoda</taxon>
        <taxon>Enoplea</taxon>
        <taxon>Dorylaimia</taxon>
        <taxon>Trichinellida</taxon>
        <taxon>Trichinellidae</taxon>
        <taxon>Trichinella</taxon>
    </lineage>
</organism>
<keyword evidence="3" id="KW-1185">Reference proteome</keyword>
<reference evidence="2 3" key="1">
    <citation type="submission" date="2015-01" db="EMBL/GenBank/DDBJ databases">
        <title>Evolution of Trichinella species and genotypes.</title>
        <authorList>
            <person name="Korhonen P.K."/>
            <person name="Edoardo P."/>
            <person name="Giuseppe L.R."/>
            <person name="Gasser R.B."/>
        </authorList>
    </citation>
    <scope>NUCLEOTIDE SEQUENCE [LARGE SCALE GENOMIC DNA]</scope>
    <source>
        <strain evidence="2">ISS3</strain>
    </source>
</reference>
<gene>
    <name evidence="2" type="ORF">T01_3943</name>
</gene>
<dbReference type="GO" id="GO:0016791">
    <property type="term" value="F:phosphatase activity"/>
    <property type="evidence" value="ECO:0007669"/>
    <property type="project" value="UniProtKB-ARBA"/>
</dbReference>
<feature type="region of interest" description="Disordered" evidence="1">
    <location>
        <begin position="455"/>
        <end position="478"/>
    </location>
</feature>
<evidence type="ECO:0000313" key="3">
    <source>
        <dbReference type="Proteomes" id="UP000054776"/>
    </source>
</evidence>